<evidence type="ECO:0000313" key="2">
    <source>
        <dbReference type="EMBL" id="RYU92758.1"/>
    </source>
</evidence>
<dbReference type="Gene3D" id="1.10.3730.20">
    <property type="match status" value="1"/>
</dbReference>
<comment type="caution">
    <text evidence="2">The sequence shown here is derived from an EMBL/GenBank/DDBJ whole genome shotgun (WGS) entry which is preliminary data.</text>
</comment>
<proteinExistence type="predicted"/>
<dbReference type="EMBL" id="SEWF01000073">
    <property type="protein sequence ID" value="RYU92758.1"/>
    <property type="molecule type" value="Genomic_DNA"/>
</dbReference>
<keyword evidence="1" id="KW-0472">Membrane</keyword>
<feature type="transmembrane region" description="Helical" evidence="1">
    <location>
        <begin position="61"/>
        <end position="81"/>
    </location>
</feature>
<name>A0A4Q5LT20_9BACT</name>
<dbReference type="Proteomes" id="UP000293162">
    <property type="component" value="Unassembled WGS sequence"/>
</dbReference>
<feature type="transmembrane region" description="Helical" evidence="1">
    <location>
        <begin position="183"/>
        <end position="205"/>
    </location>
</feature>
<protein>
    <submittedName>
        <fullName evidence="2">EamA/RhaT family transporter</fullName>
    </submittedName>
</protein>
<keyword evidence="3" id="KW-1185">Reference proteome</keyword>
<dbReference type="AlphaFoldDB" id="A0A4Q5LT20"/>
<feature type="transmembrane region" description="Helical" evidence="1">
    <location>
        <begin position="247"/>
        <end position="268"/>
    </location>
</feature>
<feature type="transmembrane region" description="Helical" evidence="1">
    <location>
        <begin position="149"/>
        <end position="171"/>
    </location>
</feature>
<feature type="transmembrane region" description="Helical" evidence="1">
    <location>
        <begin position="275"/>
        <end position="293"/>
    </location>
</feature>
<evidence type="ECO:0000256" key="1">
    <source>
        <dbReference type="SAM" id="Phobius"/>
    </source>
</evidence>
<gene>
    <name evidence="2" type="ORF">EWM59_25475</name>
</gene>
<reference evidence="2 3" key="1">
    <citation type="submission" date="2019-02" db="EMBL/GenBank/DDBJ databases">
        <title>Bacterial novel species Emticicia sp. 17J42-9 isolated from soil.</title>
        <authorList>
            <person name="Jung H.-Y."/>
        </authorList>
    </citation>
    <scope>NUCLEOTIDE SEQUENCE [LARGE SCALE GENOMIC DNA]</scope>
    <source>
        <strain evidence="2 3">17J42-9</strain>
    </source>
</reference>
<organism evidence="2 3">
    <name type="scientific">Emticicia agri</name>
    <dbReference type="NCBI Taxonomy" id="2492393"/>
    <lineage>
        <taxon>Bacteria</taxon>
        <taxon>Pseudomonadati</taxon>
        <taxon>Bacteroidota</taxon>
        <taxon>Cytophagia</taxon>
        <taxon>Cytophagales</taxon>
        <taxon>Leadbetterellaceae</taxon>
        <taxon>Emticicia</taxon>
    </lineage>
</organism>
<feature type="transmembrane region" description="Helical" evidence="1">
    <location>
        <begin position="93"/>
        <end position="113"/>
    </location>
</feature>
<evidence type="ECO:0000313" key="3">
    <source>
        <dbReference type="Proteomes" id="UP000293162"/>
    </source>
</evidence>
<dbReference type="InterPro" id="IPR037185">
    <property type="entry name" value="EmrE-like"/>
</dbReference>
<feature type="transmembrane region" description="Helical" evidence="1">
    <location>
        <begin position="217"/>
        <end position="235"/>
    </location>
</feature>
<keyword evidence="1" id="KW-1133">Transmembrane helix</keyword>
<accession>A0A4Q5LT20</accession>
<feature type="transmembrane region" description="Helical" evidence="1">
    <location>
        <begin position="119"/>
        <end position="137"/>
    </location>
</feature>
<dbReference type="OrthoDB" id="1524053at2"/>
<dbReference type="SUPFAM" id="SSF103481">
    <property type="entry name" value="Multidrug resistance efflux transporter EmrE"/>
    <property type="match status" value="2"/>
</dbReference>
<keyword evidence="1" id="KW-0812">Transmembrane</keyword>
<dbReference type="RefSeq" id="WP_130024062.1">
    <property type="nucleotide sequence ID" value="NZ_SEWF01000073.1"/>
</dbReference>
<sequence length="299" mass="33014">MLYLILSIIFSVLLLINFRIYPKYQISTFQAIAFNYPVCFLTGLALMPEGQHFELNFAEDWPYYALFLGVGFIITFILSGISTQKMGITATSLANNISLVIPVIFSLFFLKTNGRTFDWLNYLGLFLAVIAVGLSTFKPSHEKIKGKGFDFLLPVAVFLLYGITNTAINYLNLKYITSSDRTVPVTLVMVLGAVIAGAVALIIQLIRGKEKIAGKNIVASITLGVPNFLSFYFLIHALSAFGNSGAFVYPLYNIGVILVSATMAWLFFKEQLTGLNKIGLLLAIIAIALISWQDIQGIF</sequence>